<reference evidence="3" key="1">
    <citation type="submission" date="2022-11" db="UniProtKB">
        <authorList>
            <consortium name="WormBaseParasite"/>
        </authorList>
    </citation>
    <scope>IDENTIFICATION</scope>
</reference>
<feature type="region of interest" description="Disordered" evidence="1">
    <location>
        <begin position="217"/>
        <end position="309"/>
    </location>
</feature>
<name>A0A915CLD6_9BILA</name>
<feature type="compositionally biased region" description="Polar residues" evidence="1">
    <location>
        <begin position="135"/>
        <end position="148"/>
    </location>
</feature>
<evidence type="ECO:0000313" key="3">
    <source>
        <dbReference type="WBParaSite" id="jg10209"/>
    </source>
</evidence>
<feature type="compositionally biased region" description="Low complexity" evidence="1">
    <location>
        <begin position="234"/>
        <end position="246"/>
    </location>
</feature>
<evidence type="ECO:0000256" key="1">
    <source>
        <dbReference type="SAM" id="MobiDB-lite"/>
    </source>
</evidence>
<accession>A0A915CLD6</accession>
<protein>
    <submittedName>
        <fullName evidence="3">Uncharacterized protein</fullName>
    </submittedName>
</protein>
<dbReference type="Proteomes" id="UP000887574">
    <property type="component" value="Unplaced"/>
</dbReference>
<dbReference type="WBParaSite" id="jg10209">
    <property type="protein sequence ID" value="jg10209"/>
    <property type="gene ID" value="jg10209"/>
</dbReference>
<sequence length="440" mass="48805">MVSDSVTMFLSDHPASPLSPAGRSGSQGKLFKVKYAEPPPPLNSNQRPHPYSTVHIVQSRTQQLVIVKQISAVINFHHPITSPKPESLSGSSIDKRPNSRNKYSHLAPFQFNGPPKPSKSNPELVNCGIVNTSQTQLTNRPHSKTSPNCPRITRNNHDYVALDGRNFGSDEESFHRHYRERQRSSIDTVLSTEEEKMTQKPFVAHTLGRTNAFRRKLMNSSPRGSVYPVDGDSAKASLSSSNSSNSREGEQINNGRAKNQDNNKDHVVTLPNTMLNTPTKTPSKTPACSFTGPGRPSIDGGCSRSRKSSSNTVQSTFYVDYDRQDSCASEHSQESEGPGSATSRRRSGSKKFTHILTRPFSKMFNGVIPRTPGILHHQHKIAGIAVVDQWTGHVAVLMHQWWNVRSATTHTTAMVKTRRPTRASTTIWNTPCSWHPRCLT</sequence>
<feature type="compositionally biased region" description="Basic residues" evidence="1">
    <location>
        <begin position="343"/>
        <end position="352"/>
    </location>
</feature>
<evidence type="ECO:0000313" key="2">
    <source>
        <dbReference type="Proteomes" id="UP000887574"/>
    </source>
</evidence>
<organism evidence="2 3">
    <name type="scientific">Ditylenchus dipsaci</name>
    <dbReference type="NCBI Taxonomy" id="166011"/>
    <lineage>
        <taxon>Eukaryota</taxon>
        <taxon>Metazoa</taxon>
        <taxon>Ecdysozoa</taxon>
        <taxon>Nematoda</taxon>
        <taxon>Chromadorea</taxon>
        <taxon>Rhabditida</taxon>
        <taxon>Tylenchina</taxon>
        <taxon>Tylenchomorpha</taxon>
        <taxon>Sphaerularioidea</taxon>
        <taxon>Anguinidae</taxon>
        <taxon>Anguininae</taxon>
        <taxon>Ditylenchus</taxon>
    </lineage>
</organism>
<feature type="compositionally biased region" description="Basic and acidic residues" evidence="1">
    <location>
        <begin position="258"/>
        <end position="267"/>
    </location>
</feature>
<feature type="region of interest" description="Disordered" evidence="1">
    <location>
        <begin position="324"/>
        <end position="352"/>
    </location>
</feature>
<feature type="compositionally biased region" description="Polar residues" evidence="1">
    <location>
        <begin position="270"/>
        <end position="288"/>
    </location>
</feature>
<feature type="region of interest" description="Disordered" evidence="1">
    <location>
        <begin position="135"/>
        <end position="155"/>
    </location>
</feature>
<keyword evidence="2" id="KW-1185">Reference proteome</keyword>
<proteinExistence type="predicted"/>
<feature type="region of interest" description="Disordered" evidence="1">
    <location>
        <begin position="1"/>
        <end position="26"/>
    </location>
</feature>
<feature type="region of interest" description="Disordered" evidence="1">
    <location>
        <begin position="79"/>
        <end position="101"/>
    </location>
</feature>
<dbReference type="AlphaFoldDB" id="A0A915CLD6"/>